<dbReference type="InterPro" id="IPR038558">
    <property type="entry name" value="SAS-6_N_sf"/>
</dbReference>
<dbReference type="Proteomes" id="UP000192257">
    <property type="component" value="Unassembled WGS sequence"/>
</dbReference>
<evidence type="ECO:0000313" key="11">
    <source>
        <dbReference type="Proteomes" id="UP000192257"/>
    </source>
</evidence>
<dbReference type="GO" id="GO:0005813">
    <property type="term" value="C:centrosome"/>
    <property type="evidence" value="ECO:0007669"/>
    <property type="project" value="UniProtKB-SubCell"/>
</dbReference>
<evidence type="ECO:0000256" key="2">
    <source>
        <dbReference type="ARBA" id="ARBA00022490"/>
    </source>
</evidence>
<dbReference type="EMBL" id="NBCO01000242">
    <property type="protein sequence ID" value="ORC78225.1"/>
    <property type="molecule type" value="Genomic_DNA"/>
</dbReference>
<dbReference type="Gene3D" id="2.170.210.20">
    <property type="entry name" value="Spindle assembly abnormal protein 6, N-terminal domain"/>
    <property type="match status" value="1"/>
</dbReference>
<protein>
    <submittedName>
        <fullName evidence="10">Spindle assembly 6</fullName>
    </submittedName>
</protein>
<keyword evidence="4" id="KW-0206">Cytoskeleton</keyword>
<keyword evidence="2" id="KW-0963">Cytoplasm</keyword>
<organism evidence="10 11">
    <name type="scientific">Trypanosoma theileri</name>
    <dbReference type="NCBI Taxonomy" id="67003"/>
    <lineage>
        <taxon>Eukaryota</taxon>
        <taxon>Discoba</taxon>
        <taxon>Euglenozoa</taxon>
        <taxon>Kinetoplastea</taxon>
        <taxon>Metakinetoplastina</taxon>
        <taxon>Trypanosomatida</taxon>
        <taxon>Trypanosomatidae</taxon>
        <taxon>Trypanosoma</taxon>
    </lineage>
</organism>
<dbReference type="AlphaFoldDB" id="A0A1X0NEU3"/>
<evidence type="ECO:0000259" key="9">
    <source>
        <dbReference type="Pfam" id="PF22218"/>
    </source>
</evidence>
<dbReference type="VEuPathDB" id="TriTrypDB:TM35_002421000"/>
<feature type="region of interest" description="Disordered" evidence="7">
    <location>
        <begin position="590"/>
        <end position="611"/>
    </location>
</feature>
<dbReference type="InterPro" id="IPR053997">
    <property type="entry name" value="SAS-6_C_CC"/>
</dbReference>
<evidence type="ECO:0000256" key="1">
    <source>
        <dbReference type="ARBA" id="ARBA00004300"/>
    </source>
</evidence>
<dbReference type="STRING" id="67003.A0A1X0NEU3"/>
<comment type="subcellular location">
    <subcellularLocation>
        <location evidence="1">Cytoplasm</location>
        <location evidence="1">Cytoskeleton</location>
        <location evidence="1">Microtubule organizing center</location>
        <location evidence="1">Centrosome</location>
    </subcellularLocation>
</comment>
<accession>A0A1X0NEU3</accession>
<evidence type="ECO:0000256" key="4">
    <source>
        <dbReference type="ARBA" id="ARBA00023212"/>
    </source>
</evidence>
<evidence type="ECO:0000313" key="10">
    <source>
        <dbReference type="EMBL" id="ORC78225.1"/>
    </source>
</evidence>
<sequence>MNRSIDVNGLRDVVSQRDMHRSHLPDASIMSGTSKSAAGGVATGTAVEDTVLLEVLIPVYTRLEDREEVCRDLGISVLTGRGGVNGLSRKICVRLTDPTDPFFLFELELLEDDYGLFKQRLELLVDFSGFPKYLVSMLNGVVNGVTPYVVCFVVDSRDAVRGTLRVLERTDFRTVEHISLVLLRQGDAGQKRYLAERFQYYERAYTRALEEHRMESSAAAANIEALKNEVASLEESGAAVREQLRVELARAERSSLTTATQLRETHSGEVAQLRASFEAELRHAARKAEEVQQQLLQDVREKDKALQEAQQRAAALESSVIKLQSKLRLTEDRCNAQEKELEGLRSSNHELQDFRNHATRSLSDNELNYVKIQERLRSVSETLRSREEEVNSLREQYQKQDNYIRIITAQNEQLTERNKKNEVSLSKAHHIITNQLKHVKSMKERENMIKKQLNSQSALLQEKVATISRLRDELNSSAERIQTLQSKSAELRDQLGKTDAAREKLAQELKQGQDALIHLQRSTSVNGRHWSVMSGPIGSSSSLGLGLSTSCGSTSYDVYKELNKNANTTLRNGGLANPYVSNDITVSSMTNHHSVQNGGENNQQNAKTKTQNDVKEMQQKNSIYSVSNKKILNPQMGIVVGTEDGTTKLFNTEEGSILNGKQKRQPLDTTAINVALNQTNNGFAAKSFFNDEVDKTELSTNTASFIGKVPAATAGPSAYF</sequence>
<feature type="coiled-coil region" evidence="6">
    <location>
        <begin position="209"/>
        <end position="243"/>
    </location>
</feature>
<dbReference type="OrthoDB" id="49058at2759"/>
<dbReference type="Pfam" id="PF22218">
    <property type="entry name" value="SAS-6_C_CC_2"/>
    <property type="match status" value="1"/>
</dbReference>
<feature type="domain" description="Spindle assembly abnormal protein 6 N-terminal" evidence="8">
    <location>
        <begin position="58"/>
        <end position="181"/>
    </location>
</feature>
<evidence type="ECO:0000256" key="6">
    <source>
        <dbReference type="SAM" id="Coils"/>
    </source>
</evidence>
<dbReference type="PANTHER" id="PTHR44281:SF2">
    <property type="entry name" value="SPINDLE ASSEMBLY ABNORMAL PROTEIN 6 HOMOLOG"/>
    <property type="match status" value="1"/>
</dbReference>
<evidence type="ECO:0000256" key="5">
    <source>
        <dbReference type="ARBA" id="ARBA00023306"/>
    </source>
</evidence>
<evidence type="ECO:0000256" key="7">
    <source>
        <dbReference type="SAM" id="MobiDB-lite"/>
    </source>
</evidence>
<feature type="compositionally biased region" description="Polar residues" evidence="7">
    <location>
        <begin position="590"/>
        <end position="600"/>
    </location>
</feature>
<feature type="domain" description="SAS-6 C-terminal coiled coil" evidence="9">
    <location>
        <begin position="187"/>
        <end position="236"/>
    </location>
</feature>
<keyword evidence="5" id="KW-0131">Cell cycle</keyword>
<feature type="coiled-coil region" evidence="6">
    <location>
        <begin position="274"/>
        <end position="347"/>
    </location>
</feature>
<reference evidence="10 11" key="1">
    <citation type="submission" date="2017-03" db="EMBL/GenBank/DDBJ databases">
        <title>An alternative strategy for trypanosome survival in the mammalian bloodstream revealed through genome and transcriptome analysis of the ubiquitous bovine parasite Trypanosoma (Megatrypanum) theileri.</title>
        <authorList>
            <person name="Kelly S."/>
            <person name="Ivens A."/>
            <person name="Mott A."/>
            <person name="O'Neill E."/>
            <person name="Emms D."/>
            <person name="Macleod O."/>
            <person name="Voorheis P."/>
            <person name="Matthews J."/>
            <person name="Matthews K."/>
            <person name="Carrington M."/>
        </authorList>
    </citation>
    <scope>NUCLEOTIDE SEQUENCE [LARGE SCALE GENOMIC DNA]</scope>
    <source>
        <strain evidence="10">Edinburgh</strain>
    </source>
</reference>
<evidence type="ECO:0000259" key="8">
    <source>
        <dbReference type="Pfam" id="PF16531"/>
    </source>
</evidence>
<keyword evidence="11" id="KW-1185">Reference proteome</keyword>
<dbReference type="GeneID" id="39991830"/>
<dbReference type="InterPro" id="IPR032396">
    <property type="entry name" value="SAS-6_N"/>
</dbReference>
<comment type="caution">
    <text evidence="10">The sequence shown here is derived from an EMBL/GenBank/DDBJ whole genome shotgun (WGS) entry which is preliminary data.</text>
</comment>
<dbReference type="Pfam" id="PF16531">
    <property type="entry name" value="SAS-6_N"/>
    <property type="match status" value="1"/>
</dbReference>
<feature type="coiled-coil region" evidence="6">
    <location>
        <begin position="467"/>
        <end position="522"/>
    </location>
</feature>
<dbReference type="PANTHER" id="PTHR44281">
    <property type="entry name" value="SPINDLE ASSEMBLY ABNORMAL PROTEIN 6 HOMOLOG"/>
    <property type="match status" value="1"/>
</dbReference>
<gene>
    <name evidence="10" type="ORF">TM35_002421000</name>
</gene>
<keyword evidence="3 6" id="KW-0175">Coiled coil</keyword>
<proteinExistence type="predicted"/>
<evidence type="ECO:0000256" key="3">
    <source>
        <dbReference type="ARBA" id="ARBA00023054"/>
    </source>
</evidence>
<dbReference type="RefSeq" id="XP_028876656.1">
    <property type="nucleotide sequence ID" value="XM_029032050.1"/>
</dbReference>
<name>A0A1X0NEU3_9TRYP</name>